<keyword evidence="3 7" id="KW-0645">Protease</keyword>
<keyword evidence="2 7" id="KW-0121">Carboxypeptidase</keyword>
<organism evidence="8">
    <name type="scientific">Alexandrium catenella</name>
    <name type="common">Red tide dinoflagellate</name>
    <name type="synonym">Gonyaulax catenella</name>
    <dbReference type="NCBI Taxonomy" id="2925"/>
    <lineage>
        <taxon>Eukaryota</taxon>
        <taxon>Sar</taxon>
        <taxon>Alveolata</taxon>
        <taxon>Dinophyceae</taxon>
        <taxon>Gonyaulacales</taxon>
        <taxon>Pyrocystaceae</taxon>
        <taxon>Alexandrium</taxon>
    </lineage>
</organism>
<feature type="chain" id="PRO_5031593700" description="Carboxypeptidase" evidence="7">
    <location>
        <begin position="19"/>
        <end position="487"/>
    </location>
</feature>
<dbReference type="SUPFAM" id="SSF53474">
    <property type="entry name" value="alpha/beta-Hydrolases"/>
    <property type="match status" value="1"/>
</dbReference>
<dbReference type="GO" id="GO:0004185">
    <property type="term" value="F:serine-type carboxypeptidase activity"/>
    <property type="evidence" value="ECO:0007669"/>
    <property type="project" value="UniProtKB-UniRule"/>
</dbReference>
<evidence type="ECO:0000256" key="6">
    <source>
        <dbReference type="ARBA" id="ARBA00023180"/>
    </source>
</evidence>
<comment type="similarity">
    <text evidence="1 7">Belongs to the peptidase S10 family.</text>
</comment>
<protein>
    <recommendedName>
        <fullName evidence="7">Carboxypeptidase</fullName>
        <ecNumber evidence="7">3.4.16.-</ecNumber>
    </recommendedName>
</protein>
<dbReference type="Pfam" id="PF00450">
    <property type="entry name" value="Peptidase_S10"/>
    <property type="match status" value="1"/>
</dbReference>
<evidence type="ECO:0000256" key="7">
    <source>
        <dbReference type="RuleBase" id="RU361156"/>
    </source>
</evidence>
<sequence length="487" mass="53456">MKWRAVASFAAGLAGAAAGGFVSNPLEEDPEVHSHPWSFEYQGETVDASLDIRSPSGLCDPSVKQYSGYFTFGAKKKQYFFWMFESRSDPKQDPTVMWLTGGPGCSSMTGLLFENGPCKVNADGQSTALNPYSWNERANVMWVDQPPGTGFSKGSWDHNEDGVAEDMYQFLQAFFQAKPQYNKRFYVTGESYAGHFIPAVTHRIFEGNSKLAQGNVQIDLKGMAIGNGLTDPSEQYKWYPDMMCEGGGHAPPAINSSVACAALRAAVPACEASLAGCNSKVPGVNTAACLAAYEICNLAFQIPYQATGLNPYDMRIKCAKRPLCYDMSNDVKFLNDAAVQKQLGVNMPFQSCNLILNKAFMVDFMRNYHQLIPPMLEAGIDVLVYAGDQDFICNWLGNEKWTLALEWPHKDKFNAAGKKPFVVTGKEVGAKAGKEVGELRSFANFHFLRVYQAGHMVPMDQPEAALGMLDALLDGTFLKTPTAQLVV</sequence>
<dbReference type="InterPro" id="IPR018202">
    <property type="entry name" value="Ser_caboxypep_ser_AS"/>
</dbReference>
<evidence type="ECO:0000256" key="1">
    <source>
        <dbReference type="ARBA" id="ARBA00009431"/>
    </source>
</evidence>
<evidence type="ECO:0000256" key="3">
    <source>
        <dbReference type="ARBA" id="ARBA00022670"/>
    </source>
</evidence>
<dbReference type="EC" id="3.4.16.-" evidence="7"/>
<name>A0A7S1RCZ9_ALECA</name>
<reference evidence="8" key="1">
    <citation type="submission" date="2021-01" db="EMBL/GenBank/DDBJ databases">
        <authorList>
            <person name="Corre E."/>
            <person name="Pelletier E."/>
            <person name="Niang G."/>
            <person name="Scheremetjew M."/>
            <person name="Finn R."/>
            <person name="Kale V."/>
            <person name="Holt S."/>
            <person name="Cochrane G."/>
            <person name="Meng A."/>
            <person name="Brown T."/>
            <person name="Cohen L."/>
        </authorList>
    </citation>
    <scope>NUCLEOTIDE SEQUENCE</scope>
    <source>
        <strain evidence="8">OF101</strain>
    </source>
</reference>
<dbReference type="Gene3D" id="1.10.287.410">
    <property type="match status" value="1"/>
</dbReference>
<feature type="signal peptide" evidence="7">
    <location>
        <begin position="1"/>
        <end position="18"/>
    </location>
</feature>
<evidence type="ECO:0000313" key="8">
    <source>
        <dbReference type="EMBL" id="CAD9162704.1"/>
    </source>
</evidence>
<keyword evidence="4 7" id="KW-0732">Signal</keyword>
<keyword evidence="6" id="KW-0325">Glycoprotein</keyword>
<accession>A0A7S1RCZ9</accession>
<dbReference type="PRINTS" id="PR00724">
    <property type="entry name" value="CRBOXYPTASEC"/>
</dbReference>
<dbReference type="GO" id="GO:0006508">
    <property type="term" value="P:proteolysis"/>
    <property type="evidence" value="ECO:0007669"/>
    <property type="project" value="UniProtKB-KW"/>
</dbReference>
<dbReference type="PROSITE" id="PS00560">
    <property type="entry name" value="CARBOXYPEPT_SER_HIS"/>
    <property type="match status" value="1"/>
</dbReference>
<dbReference type="Gene3D" id="3.40.50.1820">
    <property type="entry name" value="alpha/beta hydrolase"/>
    <property type="match status" value="1"/>
</dbReference>
<dbReference type="PROSITE" id="PS00131">
    <property type="entry name" value="CARBOXYPEPT_SER_SER"/>
    <property type="match status" value="1"/>
</dbReference>
<gene>
    <name evidence="8" type="ORF">ACAT0790_LOCUS39469</name>
</gene>
<dbReference type="EMBL" id="HBGE01065822">
    <property type="protein sequence ID" value="CAD9162704.1"/>
    <property type="molecule type" value="Transcribed_RNA"/>
</dbReference>
<dbReference type="InterPro" id="IPR029058">
    <property type="entry name" value="AB_hydrolase_fold"/>
</dbReference>
<dbReference type="InterPro" id="IPR001563">
    <property type="entry name" value="Peptidase_S10"/>
</dbReference>
<dbReference type="AlphaFoldDB" id="A0A7S1RCZ9"/>
<proteinExistence type="inferred from homology"/>
<evidence type="ECO:0000256" key="4">
    <source>
        <dbReference type="ARBA" id="ARBA00022729"/>
    </source>
</evidence>
<evidence type="ECO:0000256" key="5">
    <source>
        <dbReference type="ARBA" id="ARBA00022801"/>
    </source>
</evidence>
<keyword evidence="5 7" id="KW-0378">Hydrolase</keyword>
<dbReference type="PANTHER" id="PTHR11802:SF113">
    <property type="entry name" value="SERINE CARBOXYPEPTIDASE CTSA-4.1"/>
    <property type="match status" value="1"/>
</dbReference>
<dbReference type="PANTHER" id="PTHR11802">
    <property type="entry name" value="SERINE PROTEASE FAMILY S10 SERINE CARBOXYPEPTIDASE"/>
    <property type="match status" value="1"/>
</dbReference>
<evidence type="ECO:0000256" key="2">
    <source>
        <dbReference type="ARBA" id="ARBA00022645"/>
    </source>
</evidence>
<dbReference type="InterPro" id="IPR033124">
    <property type="entry name" value="Ser_caboxypep_his_AS"/>
</dbReference>